<evidence type="ECO:0008006" key="4">
    <source>
        <dbReference type="Google" id="ProtNLM"/>
    </source>
</evidence>
<accession>W6JTJ1</accession>
<gene>
    <name evidence="2" type="ORF">BN11_1360010</name>
</gene>
<dbReference type="AlphaFoldDB" id="W6JTJ1"/>
<feature type="transmembrane region" description="Helical" evidence="1">
    <location>
        <begin position="115"/>
        <end position="135"/>
    </location>
</feature>
<keyword evidence="1" id="KW-0812">Transmembrane</keyword>
<sequence length="151" mass="16572">MSRPFTLLALVWAPFLSIFVFASQGDTSALHISSHLFALALLVPATVMVWRMRPEAPTSASRWILTFLSVTVPVAVLGHAGELAVAIQRLARDGWVNRDTADIWEHGPHVTISNVTIPAVMLSMLLTAALVVVSLRRRDPVPADRETSRVR</sequence>
<dbReference type="EMBL" id="CAJA01000042">
    <property type="protein sequence ID" value="CCH72122.1"/>
    <property type="molecule type" value="Genomic_DNA"/>
</dbReference>
<feature type="transmembrane region" description="Helical" evidence="1">
    <location>
        <begin position="32"/>
        <end position="51"/>
    </location>
</feature>
<keyword evidence="1" id="KW-0472">Membrane</keyword>
<dbReference type="OrthoDB" id="4871249at2"/>
<name>W6JTJ1_9MICO</name>
<dbReference type="RefSeq" id="WP_048697233.1">
    <property type="nucleotide sequence ID" value="NZ_HG764815.1"/>
</dbReference>
<evidence type="ECO:0000313" key="2">
    <source>
        <dbReference type="EMBL" id="CCH72122.1"/>
    </source>
</evidence>
<comment type="caution">
    <text evidence="2">The sequence shown here is derived from an EMBL/GenBank/DDBJ whole genome shotgun (WGS) entry which is preliminary data.</text>
</comment>
<evidence type="ECO:0000256" key="1">
    <source>
        <dbReference type="SAM" id="Phobius"/>
    </source>
</evidence>
<evidence type="ECO:0000313" key="3">
    <source>
        <dbReference type="Proteomes" id="UP000035763"/>
    </source>
</evidence>
<protein>
    <recommendedName>
        <fullName evidence="4">Integral membrane protein</fullName>
    </recommendedName>
</protein>
<keyword evidence="1" id="KW-1133">Transmembrane helix</keyword>
<reference evidence="2 3" key="1">
    <citation type="journal article" date="2013" name="ISME J.">
        <title>A metabolic model for members of the genus Tetrasphaera involved in enhanced biological phosphorus removal.</title>
        <authorList>
            <person name="Kristiansen R."/>
            <person name="Nguyen H.T.T."/>
            <person name="Saunders A.M."/>
            <person name="Nielsen J.L."/>
            <person name="Wimmer R."/>
            <person name="Le V.Q."/>
            <person name="McIlroy S.J."/>
            <person name="Petrovski S."/>
            <person name="Seviour R.J."/>
            <person name="Calteau A."/>
            <person name="Nielsen K.L."/>
            <person name="Nielsen P.H."/>
        </authorList>
    </citation>
    <scope>NUCLEOTIDE SEQUENCE [LARGE SCALE GENOMIC DNA]</scope>
    <source>
        <strain evidence="2 3">Ben110</strain>
    </source>
</reference>
<organism evidence="2 3">
    <name type="scientific">Nostocoides australiense Ben110</name>
    <dbReference type="NCBI Taxonomy" id="1193182"/>
    <lineage>
        <taxon>Bacteria</taxon>
        <taxon>Bacillati</taxon>
        <taxon>Actinomycetota</taxon>
        <taxon>Actinomycetes</taxon>
        <taxon>Micrococcales</taxon>
        <taxon>Intrasporangiaceae</taxon>
        <taxon>Nostocoides</taxon>
    </lineage>
</organism>
<keyword evidence="3" id="KW-1185">Reference proteome</keyword>
<feature type="transmembrane region" description="Helical" evidence="1">
    <location>
        <begin position="63"/>
        <end position="87"/>
    </location>
</feature>
<dbReference type="Proteomes" id="UP000035763">
    <property type="component" value="Unassembled WGS sequence"/>
</dbReference>
<proteinExistence type="predicted"/>